<comment type="catalytic activity">
    <reaction evidence="10">
        <text>L-seryl-[protein] + ATP = O-phospho-L-seryl-[protein] + ADP + H(+)</text>
        <dbReference type="Rhea" id="RHEA:17989"/>
        <dbReference type="Rhea" id="RHEA-COMP:9863"/>
        <dbReference type="Rhea" id="RHEA-COMP:11604"/>
        <dbReference type="ChEBI" id="CHEBI:15378"/>
        <dbReference type="ChEBI" id="CHEBI:29999"/>
        <dbReference type="ChEBI" id="CHEBI:30616"/>
        <dbReference type="ChEBI" id="CHEBI:83421"/>
        <dbReference type="ChEBI" id="CHEBI:456216"/>
        <dbReference type="EC" id="2.7.11.22"/>
    </reaction>
</comment>
<evidence type="ECO:0000256" key="4">
    <source>
        <dbReference type="ARBA" id="ARBA00022679"/>
    </source>
</evidence>
<comment type="catalytic activity">
    <reaction evidence="9">
        <text>L-threonyl-[protein] + ATP = O-phospho-L-threonyl-[protein] + ADP + H(+)</text>
        <dbReference type="Rhea" id="RHEA:46608"/>
        <dbReference type="Rhea" id="RHEA-COMP:11060"/>
        <dbReference type="Rhea" id="RHEA-COMP:11605"/>
        <dbReference type="ChEBI" id="CHEBI:15378"/>
        <dbReference type="ChEBI" id="CHEBI:30013"/>
        <dbReference type="ChEBI" id="CHEBI:30616"/>
        <dbReference type="ChEBI" id="CHEBI:61977"/>
        <dbReference type="ChEBI" id="CHEBI:456216"/>
        <dbReference type="EC" id="2.7.11.22"/>
    </reaction>
</comment>
<dbReference type="SMART" id="SM00220">
    <property type="entry name" value="S_TKc"/>
    <property type="match status" value="1"/>
</dbReference>
<dbReference type="GO" id="GO:0004693">
    <property type="term" value="F:cyclin-dependent protein serine/threonine kinase activity"/>
    <property type="evidence" value="ECO:0007669"/>
    <property type="project" value="UniProtKB-EC"/>
</dbReference>
<evidence type="ECO:0000256" key="1">
    <source>
        <dbReference type="ARBA" id="ARBA00004123"/>
    </source>
</evidence>
<dbReference type="InterPro" id="IPR011009">
    <property type="entry name" value="Kinase-like_dom_sf"/>
</dbReference>
<dbReference type="InterPro" id="IPR050108">
    <property type="entry name" value="CDK"/>
</dbReference>
<keyword evidence="7 11" id="KW-0067">ATP-binding</keyword>
<dbReference type="Pfam" id="PF00069">
    <property type="entry name" value="Pkinase"/>
    <property type="match status" value="1"/>
</dbReference>
<accession>A0A8S1CXA6</accession>
<evidence type="ECO:0000256" key="5">
    <source>
        <dbReference type="ARBA" id="ARBA00022741"/>
    </source>
</evidence>
<evidence type="ECO:0000313" key="16">
    <source>
        <dbReference type="Proteomes" id="UP000494165"/>
    </source>
</evidence>
<evidence type="ECO:0000256" key="8">
    <source>
        <dbReference type="ARBA" id="ARBA00023242"/>
    </source>
</evidence>
<evidence type="ECO:0000256" key="7">
    <source>
        <dbReference type="ARBA" id="ARBA00022840"/>
    </source>
</evidence>
<evidence type="ECO:0000313" key="15">
    <source>
        <dbReference type="EMBL" id="CAB3376050.1"/>
    </source>
</evidence>
<dbReference type="InterPro" id="IPR008271">
    <property type="entry name" value="Ser/Thr_kinase_AS"/>
</dbReference>
<reference evidence="15 16" key="1">
    <citation type="submission" date="2020-04" db="EMBL/GenBank/DDBJ databases">
        <authorList>
            <person name="Alioto T."/>
            <person name="Alioto T."/>
            <person name="Gomez Garrido J."/>
        </authorList>
    </citation>
    <scope>NUCLEOTIDE SEQUENCE [LARGE SCALE GENOMIC DNA]</scope>
</reference>
<dbReference type="SUPFAM" id="SSF56112">
    <property type="entry name" value="Protein kinase-like (PK-like)"/>
    <property type="match status" value="1"/>
</dbReference>
<dbReference type="PROSITE" id="PS50011">
    <property type="entry name" value="PROTEIN_KINASE_DOM"/>
    <property type="match status" value="1"/>
</dbReference>
<keyword evidence="4" id="KW-0808">Transferase</keyword>
<keyword evidence="6" id="KW-0418">Kinase</keyword>
<proteinExistence type="inferred from homology"/>
<sequence length="420" mass="47601">MATSSNASSSGLPSSSSTPSGSSNKTKDPIVEAGLVVADVYKTAKYLQNYKFPYCDDVVKYEMLVKIGEGTFGEVCKGRDRKDPRKFVAIKKVLMDHEKEGFPITALRELKILQTLKHENIVNLIEVCCSKPHPKTFVISTYLVFEFCEHDLAGLLANVNVKFTLCQIKSVMQQLLNGIYYLHSNKILHRDIKSSNILVTKSGCIKVADFGLSRAFSTPEQGKPPNRYTNRVVTLWYRPPELLLGERNYGPSVDMWGVGCIMAEMWTRSPIMQGNSEISQLTLICNLCGTITTDVWPDVEKLELFGKIELPQNQKRRVKERLKPYLVDPYACDILDKLLMLDPKRRIDSDTALNHEFFWTDPMPSDLSVTISQHKSSMFDYNKTRTRPYRPGNIRAAYSKLKAQVAPSSTNVDKYKDLIF</sequence>
<organism evidence="15 16">
    <name type="scientific">Cloeon dipterum</name>
    <dbReference type="NCBI Taxonomy" id="197152"/>
    <lineage>
        <taxon>Eukaryota</taxon>
        <taxon>Metazoa</taxon>
        <taxon>Ecdysozoa</taxon>
        <taxon>Arthropoda</taxon>
        <taxon>Hexapoda</taxon>
        <taxon>Insecta</taxon>
        <taxon>Pterygota</taxon>
        <taxon>Palaeoptera</taxon>
        <taxon>Ephemeroptera</taxon>
        <taxon>Pisciforma</taxon>
        <taxon>Baetidae</taxon>
        <taxon>Cloeon</taxon>
    </lineage>
</organism>
<dbReference type="InterPro" id="IPR000719">
    <property type="entry name" value="Prot_kinase_dom"/>
</dbReference>
<dbReference type="AlphaFoldDB" id="A0A8S1CXA6"/>
<dbReference type="PANTHER" id="PTHR24056:SF233">
    <property type="entry name" value="CYCLIN-DEPENDENT KINASE 9"/>
    <property type="match status" value="1"/>
</dbReference>
<keyword evidence="8" id="KW-0539">Nucleus</keyword>
<evidence type="ECO:0000256" key="3">
    <source>
        <dbReference type="ARBA" id="ARBA00022527"/>
    </source>
</evidence>
<dbReference type="Proteomes" id="UP000494165">
    <property type="component" value="Unassembled WGS sequence"/>
</dbReference>
<dbReference type="FunFam" id="1.10.510.10:FF:000203">
    <property type="entry name" value="Cyclin-dependent kinase 9"/>
    <property type="match status" value="1"/>
</dbReference>
<dbReference type="GO" id="GO:0008353">
    <property type="term" value="F:RNA polymerase II CTD heptapeptide repeat kinase activity"/>
    <property type="evidence" value="ECO:0007669"/>
    <property type="project" value="TreeGrafter"/>
</dbReference>
<comment type="similarity">
    <text evidence="2">Belongs to the protein kinase superfamily. CMGC Ser/Thr protein kinase family. CDC2/CDKX subfamily.</text>
</comment>
<evidence type="ECO:0000256" key="6">
    <source>
        <dbReference type="ARBA" id="ARBA00022777"/>
    </source>
</evidence>
<keyword evidence="16" id="KW-1185">Reference proteome</keyword>
<evidence type="ECO:0000256" key="2">
    <source>
        <dbReference type="ARBA" id="ARBA00006485"/>
    </source>
</evidence>
<comment type="subcellular location">
    <subcellularLocation>
        <location evidence="1">Nucleus</location>
    </subcellularLocation>
</comment>
<feature type="domain" description="Protein kinase" evidence="14">
    <location>
        <begin position="61"/>
        <end position="358"/>
    </location>
</feature>
<dbReference type="Gene3D" id="3.30.200.20">
    <property type="entry name" value="Phosphorylase Kinase, domain 1"/>
    <property type="match status" value="1"/>
</dbReference>
<dbReference type="OrthoDB" id="204883at2759"/>
<dbReference type="PROSITE" id="PS00108">
    <property type="entry name" value="PROTEIN_KINASE_ST"/>
    <property type="match status" value="1"/>
</dbReference>
<evidence type="ECO:0000256" key="10">
    <source>
        <dbReference type="ARBA" id="ARBA00048367"/>
    </source>
</evidence>
<dbReference type="InterPro" id="IPR017441">
    <property type="entry name" value="Protein_kinase_ATP_BS"/>
</dbReference>
<dbReference type="EMBL" id="CADEPI010000123">
    <property type="protein sequence ID" value="CAB3376050.1"/>
    <property type="molecule type" value="Genomic_DNA"/>
</dbReference>
<dbReference type="Gene3D" id="1.10.510.10">
    <property type="entry name" value="Transferase(Phosphotransferase) domain 1"/>
    <property type="match status" value="1"/>
</dbReference>
<comment type="caution">
    <text evidence="15">The sequence shown here is derived from an EMBL/GenBank/DDBJ whole genome shotgun (WGS) entry which is preliminary data.</text>
</comment>
<dbReference type="GO" id="GO:0005634">
    <property type="term" value="C:nucleus"/>
    <property type="evidence" value="ECO:0007669"/>
    <property type="project" value="UniProtKB-SubCell"/>
</dbReference>
<dbReference type="CDD" id="cd07865">
    <property type="entry name" value="STKc_CDK9"/>
    <property type="match status" value="1"/>
</dbReference>
<feature type="region of interest" description="Disordered" evidence="13">
    <location>
        <begin position="1"/>
        <end position="26"/>
    </location>
</feature>
<dbReference type="PROSITE" id="PS00107">
    <property type="entry name" value="PROTEIN_KINASE_ATP"/>
    <property type="match status" value="1"/>
</dbReference>
<keyword evidence="5 11" id="KW-0547">Nucleotide-binding</keyword>
<gene>
    <name evidence="15" type="ORF">CLODIP_2_CD15682</name>
</gene>
<feature type="binding site" evidence="11">
    <location>
        <position position="92"/>
    </location>
    <ligand>
        <name>ATP</name>
        <dbReference type="ChEBI" id="CHEBI:30616"/>
    </ligand>
</feature>
<dbReference type="PANTHER" id="PTHR24056">
    <property type="entry name" value="CELL DIVISION PROTEIN KINASE"/>
    <property type="match status" value="1"/>
</dbReference>
<evidence type="ECO:0000259" key="14">
    <source>
        <dbReference type="PROSITE" id="PS50011"/>
    </source>
</evidence>
<evidence type="ECO:0000256" key="13">
    <source>
        <dbReference type="SAM" id="MobiDB-lite"/>
    </source>
</evidence>
<feature type="compositionally biased region" description="Low complexity" evidence="13">
    <location>
        <begin position="1"/>
        <end position="24"/>
    </location>
</feature>
<evidence type="ECO:0000256" key="9">
    <source>
        <dbReference type="ARBA" id="ARBA00047811"/>
    </source>
</evidence>
<evidence type="ECO:0000256" key="11">
    <source>
        <dbReference type="PROSITE-ProRule" id="PRU10141"/>
    </source>
</evidence>
<evidence type="ECO:0000256" key="12">
    <source>
        <dbReference type="RuleBase" id="RU000304"/>
    </source>
</evidence>
<name>A0A8S1CXA6_9INSE</name>
<dbReference type="GO" id="GO:0005524">
    <property type="term" value="F:ATP binding"/>
    <property type="evidence" value="ECO:0007669"/>
    <property type="project" value="UniProtKB-UniRule"/>
</dbReference>
<keyword evidence="3 12" id="KW-0723">Serine/threonine-protein kinase</keyword>
<dbReference type="FunFam" id="3.30.200.20:FF:000124">
    <property type="entry name" value="Cyclin-dependent kinase 4"/>
    <property type="match status" value="1"/>
</dbReference>
<protein>
    <recommendedName>
        <fullName evidence="14">Protein kinase domain-containing protein</fullName>
    </recommendedName>
</protein>